<sequence>MVQYTLSSYTSGILNQELPNLSLQEAYMIAKPLVMDRWHLMMYDAVVERLSALPAGANLLVAWEEELDTMPCEYRYIRQEDPSQQ</sequence>
<proteinExistence type="predicted"/>
<reference evidence="1" key="1">
    <citation type="journal article" date="2020" name="Nature">
        <title>Giant virus diversity and host interactions through global metagenomics.</title>
        <authorList>
            <person name="Schulz F."/>
            <person name="Roux S."/>
            <person name="Paez-Espino D."/>
            <person name="Jungbluth S."/>
            <person name="Walsh D.A."/>
            <person name="Denef V.J."/>
            <person name="McMahon K.D."/>
            <person name="Konstantinidis K.T."/>
            <person name="Eloe-Fadrosh E.A."/>
            <person name="Kyrpides N.C."/>
            <person name="Woyke T."/>
        </authorList>
    </citation>
    <scope>NUCLEOTIDE SEQUENCE</scope>
    <source>
        <strain evidence="1">GVMAG-S-1101164-105</strain>
    </source>
</reference>
<name>A0A6C0JVW7_9ZZZZ</name>
<evidence type="ECO:0000313" key="1">
    <source>
        <dbReference type="EMBL" id="QHU09659.1"/>
    </source>
</evidence>
<protein>
    <submittedName>
        <fullName evidence="1">Uncharacterized protein</fullName>
    </submittedName>
</protein>
<organism evidence="1">
    <name type="scientific">viral metagenome</name>
    <dbReference type="NCBI Taxonomy" id="1070528"/>
    <lineage>
        <taxon>unclassified sequences</taxon>
        <taxon>metagenomes</taxon>
        <taxon>organismal metagenomes</taxon>
    </lineage>
</organism>
<dbReference type="AlphaFoldDB" id="A0A6C0JVW7"/>
<accession>A0A6C0JVW7</accession>
<dbReference type="EMBL" id="MN740741">
    <property type="protein sequence ID" value="QHU09659.1"/>
    <property type="molecule type" value="Genomic_DNA"/>
</dbReference>